<accession>A0A5K7X7D4</accession>
<protein>
    <recommendedName>
        <fullName evidence="1">Helix-turn-helix domain-containing protein</fullName>
    </recommendedName>
</protein>
<reference evidence="3" key="1">
    <citation type="submission" date="2019-10" db="EMBL/GenBank/DDBJ databases">
        <title>Lacipirellula parvula gen. nov., sp. nov., representing a lineage of planctomycetes widespread in freshwater anoxic habitats, and description of the family Lacipirellulaceae.</title>
        <authorList>
            <person name="Dedysh S.N."/>
            <person name="Kulichevskaya I.S."/>
            <person name="Beletsky A.V."/>
            <person name="Rakitin A.L."/>
            <person name="Mardanov A.V."/>
            <person name="Ivanova A.A."/>
            <person name="Saltykova V.X."/>
            <person name="Rijpstra W.I.C."/>
            <person name="Sinninghe Damste J.S."/>
            <person name="Ravin N.V."/>
        </authorList>
    </citation>
    <scope>NUCLEOTIDE SEQUENCE [LARGE SCALE GENOMIC DNA]</scope>
    <source>
        <strain evidence="3">PX69</strain>
    </source>
</reference>
<dbReference type="KEGG" id="lpav:PLANPX_2122"/>
<organism evidence="2 3">
    <name type="scientific">Lacipirellula parvula</name>
    <dbReference type="NCBI Taxonomy" id="2650471"/>
    <lineage>
        <taxon>Bacteria</taxon>
        <taxon>Pseudomonadati</taxon>
        <taxon>Planctomycetota</taxon>
        <taxon>Planctomycetia</taxon>
        <taxon>Pirellulales</taxon>
        <taxon>Lacipirellulaceae</taxon>
        <taxon>Lacipirellula</taxon>
    </lineage>
</organism>
<dbReference type="RefSeq" id="WP_172991948.1">
    <property type="nucleotide sequence ID" value="NZ_AP021861.1"/>
</dbReference>
<dbReference type="InterPro" id="IPR009061">
    <property type="entry name" value="DNA-bd_dom_put_sf"/>
</dbReference>
<dbReference type="AlphaFoldDB" id="A0A5K7X7D4"/>
<sequence>MKPTEPILLSRRETAKLLNISERSLVNYESQGLFRPIRLGRQVMHRRQDIDASLEKLAAVAKA</sequence>
<evidence type="ECO:0000313" key="3">
    <source>
        <dbReference type="Proteomes" id="UP000326837"/>
    </source>
</evidence>
<dbReference type="Proteomes" id="UP000326837">
    <property type="component" value="Chromosome"/>
</dbReference>
<name>A0A5K7X7D4_9BACT</name>
<dbReference type="Pfam" id="PF12728">
    <property type="entry name" value="HTH_17"/>
    <property type="match status" value="1"/>
</dbReference>
<proteinExistence type="predicted"/>
<keyword evidence="3" id="KW-1185">Reference proteome</keyword>
<evidence type="ECO:0000259" key="1">
    <source>
        <dbReference type="Pfam" id="PF12728"/>
    </source>
</evidence>
<gene>
    <name evidence="2" type="ORF">PLANPX_2122</name>
</gene>
<feature type="domain" description="Helix-turn-helix" evidence="1">
    <location>
        <begin position="8"/>
        <end position="56"/>
    </location>
</feature>
<dbReference type="SUPFAM" id="SSF46955">
    <property type="entry name" value="Putative DNA-binding domain"/>
    <property type="match status" value="1"/>
</dbReference>
<dbReference type="InterPro" id="IPR041657">
    <property type="entry name" value="HTH_17"/>
</dbReference>
<dbReference type="EMBL" id="AP021861">
    <property type="protein sequence ID" value="BBO32510.1"/>
    <property type="molecule type" value="Genomic_DNA"/>
</dbReference>
<evidence type="ECO:0000313" key="2">
    <source>
        <dbReference type="EMBL" id="BBO32510.1"/>
    </source>
</evidence>